<comment type="caution">
    <text evidence="2">The sequence shown here is derived from an EMBL/GenBank/DDBJ whole genome shotgun (WGS) entry which is preliminary data.</text>
</comment>
<dbReference type="InterPro" id="IPR002145">
    <property type="entry name" value="CopG"/>
</dbReference>
<keyword evidence="3" id="KW-1185">Reference proteome</keyword>
<dbReference type="Pfam" id="PF01402">
    <property type="entry name" value="RHH_1"/>
    <property type="match status" value="1"/>
</dbReference>
<gene>
    <name evidence="2" type="ORF">E1262_27110</name>
</gene>
<organism evidence="2 3">
    <name type="scientific">Jiangella aurantiaca</name>
    <dbReference type="NCBI Taxonomy" id="2530373"/>
    <lineage>
        <taxon>Bacteria</taxon>
        <taxon>Bacillati</taxon>
        <taxon>Actinomycetota</taxon>
        <taxon>Actinomycetes</taxon>
        <taxon>Jiangellales</taxon>
        <taxon>Jiangellaceae</taxon>
        <taxon>Jiangella</taxon>
    </lineage>
</organism>
<name>A0A4R4ZZF2_9ACTN</name>
<evidence type="ECO:0000259" key="1">
    <source>
        <dbReference type="Pfam" id="PF01402"/>
    </source>
</evidence>
<dbReference type="GO" id="GO:0006355">
    <property type="term" value="P:regulation of DNA-templated transcription"/>
    <property type="evidence" value="ECO:0007669"/>
    <property type="project" value="InterPro"/>
</dbReference>
<reference evidence="2 3" key="1">
    <citation type="submission" date="2019-02" db="EMBL/GenBank/DDBJ databases">
        <title>Draft genome sequences of novel Actinobacteria.</title>
        <authorList>
            <person name="Sahin N."/>
            <person name="Ay H."/>
            <person name="Saygin H."/>
        </authorList>
    </citation>
    <scope>NUCLEOTIDE SEQUENCE [LARGE SCALE GENOMIC DNA]</scope>
    <source>
        <strain evidence="2 3">8K307</strain>
    </source>
</reference>
<accession>A0A4R4ZZF2</accession>
<sequence>MTSVRGMARTPRKDRGTAAGAVGLFVLVDPDVKEKVDKMAAAAGVSKVRLIEELVRRAETDADSRPAWWRDVADQQELPLKTA</sequence>
<dbReference type="Proteomes" id="UP000295217">
    <property type="component" value="Unassembled WGS sequence"/>
</dbReference>
<dbReference type="AlphaFoldDB" id="A0A4R4ZZF2"/>
<protein>
    <submittedName>
        <fullName evidence="2">Ribbon-helix-helix protein, CopG family</fullName>
    </submittedName>
</protein>
<dbReference type="OrthoDB" id="9952487at2"/>
<dbReference type="EMBL" id="SMLB01000062">
    <property type="protein sequence ID" value="TDD64763.1"/>
    <property type="molecule type" value="Genomic_DNA"/>
</dbReference>
<evidence type="ECO:0000313" key="2">
    <source>
        <dbReference type="EMBL" id="TDD64763.1"/>
    </source>
</evidence>
<proteinExistence type="predicted"/>
<evidence type="ECO:0000313" key="3">
    <source>
        <dbReference type="Proteomes" id="UP000295217"/>
    </source>
</evidence>
<feature type="domain" description="Ribbon-helix-helix protein CopG" evidence="1">
    <location>
        <begin position="28"/>
        <end position="58"/>
    </location>
</feature>